<feature type="compositionally biased region" description="Basic and acidic residues" evidence="2">
    <location>
        <begin position="440"/>
        <end position="453"/>
    </location>
</feature>
<sequence>MSTRNEGLIPIISMSNSMIQKIIESNISCDATQGEGIIAYLIGDISYDSPLGNPLIRITQVVEGIEAEDEVFPSKCGENQISIRYESFPEEMPEPDPTLLNEHIMDTVHTVFSQEKTIYKIVCYHYFQNNDSVFRFYFPFPTFKTTFEEIGESQKPTSFLAGSYPKLQYKATSKLIDAQISGAEGPDDVSIQPIIADLAARFPTTPIHLTIGNIIYNLHVQQQSTTKMFYATALVSDPSESISLCFGRISTKTDMRSDIQALGNQVMETKEDIKSIVEQMSSMKNEISELKSLITDLATVVKNITVVHPSALNSPQHTETAQPLVQSKSALSFRKKKSKDVAVRPTKPEEKPSPKRPTTISTPKDTDISPPKSFVTKIDNFEEPKVTAKVTNTKESNFEPKFEDVSEKPKPNIDQPSQDNSSLYQYLDISPNSSIKSGRQKTEKSDRKKDKLDFQPQYTSPQTSRYESITPQKTGIPESPQLSAEAFSIGSYKKSSLKRDFPQMIQEPSAKKVSPKISVSMGEQTQGTQQLFSILGIKDD</sequence>
<keyword evidence="4" id="KW-1185">Reference proteome</keyword>
<evidence type="ECO:0000256" key="1">
    <source>
        <dbReference type="SAM" id="Coils"/>
    </source>
</evidence>
<evidence type="ECO:0000256" key="2">
    <source>
        <dbReference type="SAM" id="MobiDB-lite"/>
    </source>
</evidence>
<accession>A2FA25</accession>
<dbReference type="KEGG" id="tva:4756028"/>
<organism evidence="3 4">
    <name type="scientific">Trichomonas vaginalis (strain ATCC PRA-98 / G3)</name>
    <dbReference type="NCBI Taxonomy" id="412133"/>
    <lineage>
        <taxon>Eukaryota</taxon>
        <taxon>Metamonada</taxon>
        <taxon>Parabasalia</taxon>
        <taxon>Trichomonadida</taxon>
        <taxon>Trichomonadidae</taxon>
        <taxon>Trichomonas</taxon>
    </lineage>
</organism>
<dbReference type="EMBL" id="DS113683">
    <property type="protein sequence ID" value="EAX98233.1"/>
    <property type="molecule type" value="Genomic_DNA"/>
</dbReference>
<feature type="region of interest" description="Disordered" evidence="2">
    <location>
        <begin position="333"/>
        <end position="482"/>
    </location>
</feature>
<proteinExistence type="predicted"/>
<feature type="coiled-coil region" evidence="1">
    <location>
        <begin position="259"/>
        <end position="293"/>
    </location>
</feature>
<gene>
    <name evidence="3" type="ORF">TVAG_010090</name>
</gene>
<reference evidence="3" key="1">
    <citation type="submission" date="2006-10" db="EMBL/GenBank/DDBJ databases">
        <authorList>
            <person name="Amadeo P."/>
            <person name="Zhao Q."/>
            <person name="Wortman J."/>
            <person name="Fraser-Liggett C."/>
            <person name="Carlton J."/>
        </authorList>
    </citation>
    <scope>NUCLEOTIDE SEQUENCE</scope>
    <source>
        <strain evidence="3">G3</strain>
    </source>
</reference>
<evidence type="ECO:0000313" key="3">
    <source>
        <dbReference type="EMBL" id="EAX98233.1"/>
    </source>
</evidence>
<dbReference type="RefSeq" id="XP_001311163.1">
    <property type="nucleotide sequence ID" value="XM_001311162.1"/>
</dbReference>
<dbReference type="VEuPathDB" id="TrichDB:TVAG_010090"/>
<dbReference type="InParanoid" id="A2FA25"/>
<name>A2FA25_TRIV3</name>
<feature type="compositionally biased region" description="Polar residues" evidence="2">
    <location>
        <begin position="414"/>
        <end position="437"/>
    </location>
</feature>
<dbReference type="Proteomes" id="UP000001542">
    <property type="component" value="Unassembled WGS sequence"/>
</dbReference>
<feature type="compositionally biased region" description="Polar residues" evidence="2">
    <location>
        <begin position="456"/>
        <end position="473"/>
    </location>
</feature>
<evidence type="ECO:0000313" key="4">
    <source>
        <dbReference type="Proteomes" id="UP000001542"/>
    </source>
</evidence>
<protein>
    <submittedName>
        <fullName evidence="3">Uncharacterized protein</fullName>
    </submittedName>
</protein>
<keyword evidence="1" id="KW-0175">Coiled coil</keyword>
<reference evidence="3" key="2">
    <citation type="journal article" date="2007" name="Science">
        <title>Draft genome sequence of the sexually transmitted pathogen Trichomonas vaginalis.</title>
        <authorList>
            <person name="Carlton J.M."/>
            <person name="Hirt R.P."/>
            <person name="Silva J.C."/>
            <person name="Delcher A.L."/>
            <person name="Schatz M."/>
            <person name="Zhao Q."/>
            <person name="Wortman J.R."/>
            <person name="Bidwell S.L."/>
            <person name="Alsmark U.C.M."/>
            <person name="Besteiro S."/>
            <person name="Sicheritz-Ponten T."/>
            <person name="Noel C.J."/>
            <person name="Dacks J.B."/>
            <person name="Foster P.G."/>
            <person name="Simillion C."/>
            <person name="Van de Peer Y."/>
            <person name="Miranda-Saavedra D."/>
            <person name="Barton G.J."/>
            <person name="Westrop G.D."/>
            <person name="Mueller S."/>
            <person name="Dessi D."/>
            <person name="Fiori P.L."/>
            <person name="Ren Q."/>
            <person name="Paulsen I."/>
            <person name="Zhang H."/>
            <person name="Bastida-Corcuera F.D."/>
            <person name="Simoes-Barbosa A."/>
            <person name="Brown M.T."/>
            <person name="Hayes R.D."/>
            <person name="Mukherjee M."/>
            <person name="Okumura C.Y."/>
            <person name="Schneider R."/>
            <person name="Smith A.J."/>
            <person name="Vanacova S."/>
            <person name="Villalvazo M."/>
            <person name="Haas B.J."/>
            <person name="Pertea M."/>
            <person name="Feldblyum T.V."/>
            <person name="Utterback T.R."/>
            <person name="Shu C.L."/>
            <person name="Osoegawa K."/>
            <person name="de Jong P.J."/>
            <person name="Hrdy I."/>
            <person name="Horvathova L."/>
            <person name="Zubacova Z."/>
            <person name="Dolezal P."/>
            <person name="Malik S.B."/>
            <person name="Logsdon J.M. Jr."/>
            <person name="Henze K."/>
            <person name="Gupta A."/>
            <person name="Wang C.C."/>
            <person name="Dunne R.L."/>
            <person name="Upcroft J.A."/>
            <person name="Upcroft P."/>
            <person name="White O."/>
            <person name="Salzberg S.L."/>
            <person name="Tang P."/>
            <person name="Chiu C.-H."/>
            <person name="Lee Y.-S."/>
            <person name="Embley T.M."/>
            <person name="Coombs G.H."/>
            <person name="Mottram J.C."/>
            <person name="Tachezy J."/>
            <person name="Fraser-Liggett C.M."/>
            <person name="Johnson P.J."/>
        </authorList>
    </citation>
    <scope>NUCLEOTIDE SEQUENCE [LARGE SCALE GENOMIC DNA]</scope>
    <source>
        <strain evidence="3">G3</strain>
    </source>
</reference>
<dbReference type="VEuPathDB" id="TrichDB:TVAGG3_0082690"/>
<dbReference type="AlphaFoldDB" id="A2FA25"/>
<feature type="compositionally biased region" description="Basic and acidic residues" evidence="2">
    <location>
        <begin position="339"/>
        <end position="353"/>
    </location>
</feature>
<feature type="compositionally biased region" description="Basic and acidic residues" evidence="2">
    <location>
        <begin position="396"/>
        <end position="411"/>
    </location>
</feature>